<sequence length="44" mass="4851">QASPEDQTELSFTKGEILDIVDNKGKWWQAKKADGTIGIAPSNY</sequence>
<keyword evidence="2" id="KW-1185">Reference proteome</keyword>
<dbReference type="Proteomes" id="UP000789920">
    <property type="component" value="Unassembled WGS sequence"/>
</dbReference>
<evidence type="ECO:0000313" key="2">
    <source>
        <dbReference type="Proteomes" id="UP000789920"/>
    </source>
</evidence>
<feature type="non-terminal residue" evidence="1">
    <location>
        <position position="44"/>
    </location>
</feature>
<accession>A0ACA9SXN9</accession>
<reference evidence="1" key="1">
    <citation type="submission" date="2021-06" db="EMBL/GenBank/DDBJ databases">
        <authorList>
            <person name="Kallberg Y."/>
            <person name="Tangrot J."/>
            <person name="Rosling A."/>
        </authorList>
    </citation>
    <scope>NUCLEOTIDE SEQUENCE</scope>
    <source>
        <strain evidence="1">MA461A</strain>
    </source>
</reference>
<protein>
    <submittedName>
        <fullName evidence="1">9622_t:CDS:1</fullName>
    </submittedName>
</protein>
<name>A0ACA9SXN9_9GLOM</name>
<dbReference type="EMBL" id="CAJVQC010161693">
    <property type="protein sequence ID" value="CAG8848638.1"/>
    <property type="molecule type" value="Genomic_DNA"/>
</dbReference>
<gene>
    <name evidence="1" type="ORF">RPERSI_LOCUS35220</name>
</gene>
<comment type="caution">
    <text evidence="1">The sequence shown here is derived from an EMBL/GenBank/DDBJ whole genome shotgun (WGS) entry which is preliminary data.</text>
</comment>
<organism evidence="1 2">
    <name type="scientific">Racocetra persica</name>
    <dbReference type="NCBI Taxonomy" id="160502"/>
    <lineage>
        <taxon>Eukaryota</taxon>
        <taxon>Fungi</taxon>
        <taxon>Fungi incertae sedis</taxon>
        <taxon>Mucoromycota</taxon>
        <taxon>Glomeromycotina</taxon>
        <taxon>Glomeromycetes</taxon>
        <taxon>Diversisporales</taxon>
        <taxon>Gigasporaceae</taxon>
        <taxon>Racocetra</taxon>
    </lineage>
</organism>
<evidence type="ECO:0000313" key="1">
    <source>
        <dbReference type="EMBL" id="CAG8848638.1"/>
    </source>
</evidence>
<proteinExistence type="predicted"/>
<feature type="non-terminal residue" evidence="1">
    <location>
        <position position="1"/>
    </location>
</feature>